<name>A0A0R0A0Y1_9GAMM</name>
<comment type="caution">
    <text evidence="1">The sequence shown here is derived from an EMBL/GenBank/DDBJ whole genome shotgun (WGS) entry which is preliminary data.</text>
</comment>
<organism evidence="1 2">
    <name type="scientific">Stenotrophomonas pictorum JCM 9942</name>
    <dbReference type="NCBI Taxonomy" id="1236960"/>
    <lineage>
        <taxon>Bacteria</taxon>
        <taxon>Pseudomonadati</taxon>
        <taxon>Pseudomonadota</taxon>
        <taxon>Gammaproteobacteria</taxon>
        <taxon>Lysobacterales</taxon>
        <taxon>Lysobacteraceae</taxon>
        <taxon>Stenotrophomonas</taxon>
    </lineage>
</organism>
<keyword evidence="2" id="KW-1185">Reference proteome</keyword>
<sequence>MPLGEILTWPAWQLDAYRAFVDRELPPDQRIEMILAQIAARVFNATRPQGVSAVSFQDFLLPRELWGSPAPAGGLTPEEMQMIGHVERRPTQT</sequence>
<dbReference type="Proteomes" id="UP000050836">
    <property type="component" value="Unassembled WGS sequence"/>
</dbReference>
<proteinExistence type="predicted"/>
<dbReference type="RefSeq" id="WP_057506545.1">
    <property type="nucleotide sequence ID" value="NZ_LLXS01000051.1"/>
</dbReference>
<accession>A0A0R0A0Y1</accession>
<dbReference type="EMBL" id="LLXS01000051">
    <property type="protein sequence ID" value="KRG38821.1"/>
    <property type="molecule type" value="Genomic_DNA"/>
</dbReference>
<evidence type="ECO:0000313" key="2">
    <source>
        <dbReference type="Proteomes" id="UP000050836"/>
    </source>
</evidence>
<protein>
    <submittedName>
        <fullName evidence="1">Uncharacterized protein</fullName>
    </submittedName>
</protein>
<gene>
    <name evidence="1" type="ORF">ARC78_15190</name>
</gene>
<evidence type="ECO:0000313" key="1">
    <source>
        <dbReference type="EMBL" id="KRG38821.1"/>
    </source>
</evidence>
<reference evidence="1 2" key="1">
    <citation type="submission" date="2015-10" db="EMBL/GenBank/DDBJ databases">
        <title>Genome sequencing and analysis of members of genus Stenotrophomonas.</title>
        <authorList>
            <person name="Patil P.P."/>
            <person name="Midha S."/>
            <person name="Patil P.B."/>
        </authorList>
    </citation>
    <scope>NUCLEOTIDE SEQUENCE [LARGE SCALE GENOMIC DNA]</scope>
    <source>
        <strain evidence="1 2">JCM 9942</strain>
    </source>
</reference>
<dbReference type="AlphaFoldDB" id="A0A0R0A0Y1"/>